<keyword evidence="5 6" id="KW-0472">Membrane</keyword>
<keyword evidence="3" id="KW-0378">Hydrolase</keyword>
<evidence type="ECO:0000256" key="1">
    <source>
        <dbReference type="ARBA" id="ARBA00004141"/>
    </source>
</evidence>
<feature type="transmembrane region" description="Helical" evidence="6">
    <location>
        <begin position="78"/>
        <end position="103"/>
    </location>
</feature>
<feature type="transmembrane region" description="Helical" evidence="6">
    <location>
        <begin position="140"/>
        <end position="156"/>
    </location>
</feature>
<dbReference type="PANTHER" id="PTHR34368:SF1">
    <property type="entry name" value="OS01G0962200 PROTEIN"/>
    <property type="match status" value="1"/>
</dbReference>
<feature type="transmembrane region" description="Helical" evidence="6">
    <location>
        <begin position="115"/>
        <end position="133"/>
    </location>
</feature>
<proteinExistence type="predicted"/>
<keyword evidence="4 6" id="KW-1133">Transmembrane helix</keyword>
<dbReference type="Pfam" id="PF05875">
    <property type="entry name" value="Ceramidase"/>
    <property type="match status" value="1"/>
</dbReference>
<name>A0A3B0ZMR6_9ZZZZ</name>
<evidence type="ECO:0000256" key="6">
    <source>
        <dbReference type="SAM" id="Phobius"/>
    </source>
</evidence>
<keyword evidence="2 6" id="KW-0812">Transmembrane</keyword>
<evidence type="ECO:0000256" key="3">
    <source>
        <dbReference type="ARBA" id="ARBA00022801"/>
    </source>
</evidence>
<evidence type="ECO:0000256" key="5">
    <source>
        <dbReference type="ARBA" id="ARBA00023136"/>
    </source>
</evidence>
<evidence type="ECO:0000256" key="4">
    <source>
        <dbReference type="ARBA" id="ARBA00022989"/>
    </source>
</evidence>
<feature type="transmembrane region" description="Helical" evidence="6">
    <location>
        <begin position="7"/>
        <end position="24"/>
    </location>
</feature>
<feature type="transmembrane region" description="Helical" evidence="6">
    <location>
        <begin position="44"/>
        <end position="66"/>
    </location>
</feature>
<evidence type="ECO:0000313" key="7">
    <source>
        <dbReference type="EMBL" id="VAW88627.1"/>
    </source>
</evidence>
<gene>
    <name evidence="7" type="ORF">MNBD_GAMMA17-2294</name>
</gene>
<sequence length="257" mass="28650">MNHSNKIKTVVGLIIAAIAVVFMVEPIPQDLAYHRFSDTNTLWGIANFWNVLSNLPFMIAGLYGLVAMRRLDKESLEGVVKTVSWLFFIGLFFTGIGSGYYHLSPSNSTLVWDRLPMTIAFMAFFTFVLSMHLGKRTGSLLLWPLVMVGIASVFYWDYTESIGAGDLRFYAMIQFLPMLLIPAVVLMFPTASYNTASVWAVITVYFAAKVSEYFDYQLYELIGMSGHSLKHVIAALSGIAFFYAIKNIAANGHQSSG</sequence>
<feature type="transmembrane region" description="Helical" evidence="6">
    <location>
        <begin position="168"/>
        <end position="186"/>
    </location>
</feature>
<dbReference type="InterPro" id="IPR008901">
    <property type="entry name" value="ACER"/>
</dbReference>
<dbReference type="GO" id="GO:0016020">
    <property type="term" value="C:membrane"/>
    <property type="evidence" value="ECO:0007669"/>
    <property type="project" value="UniProtKB-SubCell"/>
</dbReference>
<accession>A0A3B0ZMR6</accession>
<dbReference type="EMBL" id="UOFQ01000103">
    <property type="protein sequence ID" value="VAW88627.1"/>
    <property type="molecule type" value="Genomic_DNA"/>
</dbReference>
<dbReference type="GO" id="GO:0006672">
    <property type="term" value="P:ceramide metabolic process"/>
    <property type="evidence" value="ECO:0007669"/>
    <property type="project" value="InterPro"/>
</dbReference>
<protein>
    <submittedName>
        <fullName evidence="7">Expressed protein</fullName>
    </submittedName>
</protein>
<evidence type="ECO:0000256" key="2">
    <source>
        <dbReference type="ARBA" id="ARBA00022692"/>
    </source>
</evidence>
<reference evidence="7" key="1">
    <citation type="submission" date="2018-06" db="EMBL/GenBank/DDBJ databases">
        <authorList>
            <person name="Zhirakovskaya E."/>
        </authorList>
    </citation>
    <scope>NUCLEOTIDE SEQUENCE</scope>
</reference>
<dbReference type="GO" id="GO:0016811">
    <property type="term" value="F:hydrolase activity, acting on carbon-nitrogen (but not peptide) bonds, in linear amides"/>
    <property type="evidence" value="ECO:0007669"/>
    <property type="project" value="InterPro"/>
</dbReference>
<comment type="subcellular location">
    <subcellularLocation>
        <location evidence="1">Membrane</location>
        <topology evidence="1">Multi-pass membrane protein</topology>
    </subcellularLocation>
</comment>
<organism evidence="7">
    <name type="scientific">hydrothermal vent metagenome</name>
    <dbReference type="NCBI Taxonomy" id="652676"/>
    <lineage>
        <taxon>unclassified sequences</taxon>
        <taxon>metagenomes</taxon>
        <taxon>ecological metagenomes</taxon>
    </lineage>
</organism>
<dbReference type="PANTHER" id="PTHR34368">
    <property type="entry name" value="OS01G0962200 PROTEIN"/>
    <property type="match status" value="1"/>
</dbReference>
<dbReference type="AlphaFoldDB" id="A0A3B0ZMR6"/>